<feature type="binding site" evidence="4">
    <location>
        <position position="65"/>
    </location>
    <ligand>
        <name>a divalent metal cation</name>
        <dbReference type="ChEBI" id="CHEBI:60240"/>
        <label>1</label>
    </ligand>
</feature>
<feature type="binding site" evidence="4">
    <location>
        <position position="102"/>
    </location>
    <ligand>
        <name>a divalent metal cation</name>
        <dbReference type="ChEBI" id="CHEBI:60240"/>
        <label>1</label>
    </ligand>
</feature>
<evidence type="ECO:0000313" key="5">
    <source>
        <dbReference type="EMBL" id="HIU28950.1"/>
    </source>
</evidence>
<dbReference type="NCBIfam" id="TIGR00486">
    <property type="entry name" value="YbgI_SA1388"/>
    <property type="match status" value="1"/>
</dbReference>
<proteinExistence type="inferred from homology"/>
<dbReference type="EMBL" id="DVMM01000028">
    <property type="protein sequence ID" value="HIU28950.1"/>
    <property type="molecule type" value="Genomic_DNA"/>
</dbReference>
<feature type="non-terminal residue" evidence="5">
    <location>
        <position position="235"/>
    </location>
</feature>
<reference evidence="5" key="2">
    <citation type="journal article" date="2021" name="PeerJ">
        <title>Extensive microbial diversity within the chicken gut microbiome revealed by metagenomics and culture.</title>
        <authorList>
            <person name="Gilroy R."/>
            <person name="Ravi A."/>
            <person name="Getino M."/>
            <person name="Pursley I."/>
            <person name="Horton D.L."/>
            <person name="Alikhan N.F."/>
            <person name="Baker D."/>
            <person name="Gharbi K."/>
            <person name="Hall N."/>
            <person name="Watson M."/>
            <person name="Adriaenssens E.M."/>
            <person name="Foster-Nyarko E."/>
            <person name="Jarju S."/>
            <person name="Secka A."/>
            <person name="Antonio M."/>
            <person name="Oren A."/>
            <person name="Chaudhuri R.R."/>
            <person name="La Ragione R."/>
            <person name="Hildebrand F."/>
            <person name="Pallen M.J."/>
        </authorList>
    </citation>
    <scope>NUCLEOTIDE SEQUENCE</scope>
    <source>
        <strain evidence="5">CHK195-4489</strain>
    </source>
</reference>
<name>A0A9D1I8L9_9CLOT</name>
<dbReference type="InterPro" id="IPR036069">
    <property type="entry name" value="DUF34/NIF3_sf"/>
</dbReference>
<dbReference type="Gene3D" id="3.40.1390.30">
    <property type="entry name" value="NIF3 (NGG1p interacting factor 3)-like"/>
    <property type="match status" value="2"/>
</dbReference>
<dbReference type="InterPro" id="IPR002678">
    <property type="entry name" value="DUF34/NIF3"/>
</dbReference>
<evidence type="ECO:0000256" key="3">
    <source>
        <dbReference type="ARBA" id="ARBA00022723"/>
    </source>
</evidence>
<dbReference type="PANTHER" id="PTHR13799">
    <property type="entry name" value="NGG1 INTERACTING FACTOR 3"/>
    <property type="match status" value="1"/>
</dbReference>
<evidence type="ECO:0000256" key="2">
    <source>
        <dbReference type="ARBA" id="ARBA00022112"/>
    </source>
</evidence>
<feature type="binding site" evidence="4">
    <location>
        <position position="66"/>
    </location>
    <ligand>
        <name>a divalent metal cation</name>
        <dbReference type="ChEBI" id="CHEBI:60240"/>
        <label>1</label>
    </ligand>
</feature>
<accession>A0A9D1I8L9</accession>
<evidence type="ECO:0000256" key="1">
    <source>
        <dbReference type="ARBA" id="ARBA00006964"/>
    </source>
</evidence>
<organism evidence="5 6">
    <name type="scientific">Candidatus Egerieisoma faecipullorum</name>
    <dbReference type="NCBI Taxonomy" id="2840963"/>
    <lineage>
        <taxon>Bacteria</taxon>
        <taxon>Bacillati</taxon>
        <taxon>Bacillota</taxon>
        <taxon>Clostridia</taxon>
        <taxon>Eubacteriales</taxon>
        <taxon>Clostridiaceae</taxon>
        <taxon>Clostridiaceae incertae sedis</taxon>
        <taxon>Candidatus Egerieisoma</taxon>
    </lineage>
</organism>
<evidence type="ECO:0000313" key="6">
    <source>
        <dbReference type="Proteomes" id="UP000824089"/>
    </source>
</evidence>
<dbReference type="GO" id="GO:0046872">
    <property type="term" value="F:metal ion binding"/>
    <property type="evidence" value="ECO:0007669"/>
    <property type="project" value="UniProtKB-KW"/>
</dbReference>
<reference evidence="5" key="1">
    <citation type="submission" date="2020-10" db="EMBL/GenBank/DDBJ databases">
        <authorList>
            <person name="Gilroy R."/>
        </authorList>
    </citation>
    <scope>NUCLEOTIDE SEQUENCE</scope>
    <source>
        <strain evidence="5">CHK195-4489</strain>
    </source>
</reference>
<feature type="binding site" evidence="4">
    <location>
        <position position="220"/>
    </location>
    <ligand>
        <name>a divalent metal cation</name>
        <dbReference type="ChEBI" id="CHEBI:60240"/>
        <label>1</label>
    </ligand>
</feature>
<comment type="caution">
    <text evidence="5">The sequence shown here is derived from an EMBL/GenBank/DDBJ whole genome shotgun (WGS) entry which is preliminary data.</text>
</comment>
<dbReference type="AlphaFoldDB" id="A0A9D1I8L9"/>
<evidence type="ECO:0000256" key="4">
    <source>
        <dbReference type="PIRSR" id="PIRSR602678-1"/>
    </source>
</evidence>
<comment type="similarity">
    <text evidence="1">Belongs to the GTP cyclohydrolase I type 2/NIF3 family.</text>
</comment>
<protein>
    <recommendedName>
        <fullName evidence="2">GTP cyclohydrolase 1 type 2 homolog</fullName>
    </recommendedName>
</protein>
<dbReference type="Pfam" id="PF01784">
    <property type="entry name" value="DUF34_NIF3"/>
    <property type="match status" value="1"/>
</dbReference>
<feature type="binding site" evidence="4">
    <location>
        <position position="224"/>
    </location>
    <ligand>
        <name>a divalent metal cation</name>
        <dbReference type="ChEBI" id="CHEBI:60240"/>
        <label>1</label>
    </ligand>
</feature>
<dbReference type="GO" id="GO:0005737">
    <property type="term" value="C:cytoplasm"/>
    <property type="evidence" value="ECO:0007669"/>
    <property type="project" value="TreeGrafter"/>
</dbReference>
<dbReference type="SUPFAM" id="SSF102705">
    <property type="entry name" value="NIF3 (NGG1p interacting factor 3)-like"/>
    <property type="match status" value="1"/>
</dbReference>
<gene>
    <name evidence="5" type="ORF">IAD50_01485</name>
</gene>
<dbReference type="PANTHER" id="PTHR13799:SF14">
    <property type="entry name" value="GTP CYCLOHYDROLASE 1 TYPE 2 HOMOLOG"/>
    <property type="match status" value="1"/>
</dbReference>
<dbReference type="Proteomes" id="UP000824089">
    <property type="component" value="Unassembled WGS sequence"/>
</dbReference>
<keyword evidence="3 4" id="KW-0479">Metal-binding</keyword>
<sequence>MKVKEIIELIEREIAPIALAADWDVPGLKTGSRETEVSKILVCLDVTSAVIAEAVKKGCNMIVSHHPLIFHPLSAVTEDTEPALCAAIREGIAVYAAHTNLDFAEGGINDALAQCAGLLSIKKDDTGRHRYGKLSGLVPLEEFAADLKERLGVSYLQAIIPKACEQDFLVERVGVSCGAFDRETDWIYAHKIDLLLTGEIKHAEAVALAEETFITLGAGHYFTEICGVRAFAQRL</sequence>
<dbReference type="FunFam" id="3.40.1390.30:FF:000001">
    <property type="entry name" value="GTP cyclohydrolase 1 type 2"/>
    <property type="match status" value="1"/>
</dbReference>